<dbReference type="Proteomes" id="UP000282574">
    <property type="component" value="Unassembled WGS sequence"/>
</dbReference>
<dbReference type="RefSeq" id="WP_015156867.1">
    <property type="nucleotide sequence ID" value="NZ_JAVKZF010000006.1"/>
</dbReference>
<sequence>MMKTSVLPTQKTKISLLLIESFKAIIEKLIQALTRSHELQVWRKKDRNGNAYWQAFDPKTRKSTSLSSEAEMRIWIEQRYYHSD</sequence>
<keyword evidence="2" id="KW-1185">Reference proteome</keyword>
<dbReference type="AlphaFoldDB" id="A0AB37UHN1"/>
<comment type="caution">
    <text evidence="1">The sequence shown here is derived from an EMBL/GenBank/DDBJ whole genome shotgun (WGS) entry which is preliminary data.</text>
</comment>
<reference evidence="1 2" key="1">
    <citation type="journal article" date="2019" name="Genome Biol. Evol.">
        <title>Day and night: Metabolic profiles and evolutionary relationships of six axenic non-marine cyanobacteria.</title>
        <authorList>
            <person name="Will S.E."/>
            <person name="Henke P."/>
            <person name="Boedeker C."/>
            <person name="Huang S."/>
            <person name="Brinkmann H."/>
            <person name="Rohde M."/>
            <person name="Jarek M."/>
            <person name="Friedl T."/>
            <person name="Seufert S."/>
            <person name="Schumacher M."/>
            <person name="Overmann J."/>
            <person name="Neumann-Schaal M."/>
            <person name="Petersen J."/>
        </authorList>
    </citation>
    <scope>NUCLEOTIDE SEQUENCE [LARGE SCALE GENOMIC DNA]</scope>
    <source>
        <strain evidence="1 2">SAG 39.79</strain>
    </source>
</reference>
<protein>
    <submittedName>
        <fullName evidence="1">Uncharacterized protein</fullName>
    </submittedName>
</protein>
<accession>A0AB37UHN1</accession>
<organism evidence="1 2">
    <name type="scientific">Chroococcidiopsis cubana SAG 39.79</name>
    <dbReference type="NCBI Taxonomy" id="388085"/>
    <lineage>
        <taxon>Bacteria</taxon>
        <taxon>Bacillati</taxon>
        <taxon>Cyanobacteriota</taxon>
        <taxon>Cyanophyceae</taxon>
        <taxon>Chroococcidiopsidales</taxon>
        <taxon>Chroococcidiopsidaceae</taxon>
        <taxon>Chroococcidiopsis</taxon>
    </lineage>
</organism>
<evidence type="ECO:0000313" key="2">
    <source>
        <dbReference type="Proteomes" id="UP000282574"/>
    </source>
</evidence>
<evidence type="ECO:0000313" key="1">
    <source>
        <dbReference type="EMBL" id="RUT10884.1"/>
    </source>
</evidence>
<gene>
    <name evidence="1" type="ORF">DSM107010_37710</name>
</gene>
<proteinExistence type="predicted"/>
<dbReference type="EMBL" id="RSCK01000034">
    <property type="protein sequence ID" value="RUT10884.1"/>
    <property type="molecule type" value="Genomic_DNA"/>
</dbReference>
<name>A0AB37UHN1_9CYAN</name>